<reference evidence="2 3" key="1">
    <citation type="submission" date="2020-04" db="EMBL/GenBank/DDBJ databases">
        <title>Molecular characterization of pseudomonads from Agaricus bisporus reveal novel blotch 2 pathogens in Western Europe.</title>
        <authorList>
            <person name="Taparia T."/>
            <person name="Krijger M."/>
            <person name="Haynes E."/>
            <person name="Elpinstone J.G."/>
            <person name="Noble R."/>
            <person name="Van Der Wolf J."/>
        </authorList>
    </citation>
    <scope>NUCLEOTIDE SEQUENCE [LARGE SCALE GENOMIC DNA]</scope>
    <source>
        <strain evidence="2 3">IPO3782</strain>
    </source>
</reference>
<keyword evidence="1" id="KW-0812">Transmembrane</keyword>
<comment type="caution">
    <text evidence="2">The sequence shown here is derived from an EMBL/GenBank/DDBJ whole genome shotgun (WGS) entry which is preliminary data.</text>
</comment>
<feature type="transmembrane region" description="Helical" evidence="1">
    <location>
        <begin position="12"/>
        <end position="32"/>
    </location>
</feature>
<dbReference type="RefSeq" id="WP_218170890.1">
    <property type="nucleotide sequence ID" value="NZ_JACARG010000010.1"/>
</dbReference>
<accession>A0A7Y8JN80</accession>
<keyword evidence="1" id="KW-0472">Membrane</keyword>
<evidence type="ECO:0000313" key="3">
    <source>
        <dbReference type="Proteomes" id="UP000531950"/>
    </source>
</evidence>
<organism evidence="2 3">
    <name type="scientific">Pseudomonas yamanorum</name>
    <dbReference type="NCBI Taxonomy" id="515393"/>
    <lineage>
        <taxon>Bacteria</taxon>
        <taxon>Pseudomonadati</taxon>
        <taxon>Pseudomonadota</taxon>
        <taxon>Gammaproteobacteria</taxon>
        <taxon>Pseudomonadales</taxon>
        <taxon>Pseudomonadaceae</taxon>
        <taxon>Pseudomonas</taxon>
    </lineage>
</organism>
<gene>
    <name evidence="2" type="ORF">HX822_05540</name>
</gene>
<protein>
    <submittedName>
        <fullName evidence="2">Uncharacterized protein</fullName>
    </submittedName>
</protein>
<name>A0A7Y8JN80_9PSED</name>
<feature type="transmembrane region" description="Helical" evidence="1">
    <location>
        <begin position="52"/>
        <end position="72"/>
    </location>
</feature>
<proteinExistence type="predicted"/>
<dbReference type="AlphaFoldDB" id="A0A7Y8JN80"/>
<dbReference type="EMBL" id="JACARG010000010">
    <property type="protein sequence ID" value="NWE12393.1"/>
    <property type="molecule type" value="Genomic_DNA"/>
</dbReference>
<dbReference type="Proteomes" id="UP000531950">
    <property type="component" value="Unassembled WGS sequence"/>
</dbReference>
<evidence type="ECO:0000313" key="2">
    <source>
        <dbReference type="EMBL" id="NWE12393.1"/>
    </source>
</evidence>
<evidence type="ECO:0000256" key="1">
    <source>
        <dbReference type="SAM" id="Phobius"/>
    </source>
</evidence>
<keyword evidence="1" id="KW-1133">Transmembrane helix</keyword>
<sequence>MNKAPGWLHTTLSIPIYTVSVVFWMFTAYMIVTATVKMLSRFVTPEQIGEGFFDLFVSVVLAAAGSGLWILARYIRTSNFKKQASIANLP</sequence>